<dbReference type="EMBL" id="CP041372">
    <property type="protein sequence ID" value="QKS71436.1"/>
    <property type="molecule type" value="Genomic_DNA"/>
</dbReference>
<keyword evidence="2" id="KW-0472">Membrane</keyword>
<keyword evidence="1" id="KW-0175">Coiled coil</keyword>
<feature type="domain" description="Magnesium transporter MgtE intracellular" evidence="3">
    <location>
        <begin position="129"/>
        <end position="188"/>
    </location>
</feature>
<evidence type="ECO:0000313" key="5">
    <source>
        <dbReference type="Proteomes" id="UP000318138"/>
    </source>
</evidence>
<dbReference type="RefSeq" id="WP_176009471.1">
    <property type="nucleotide sequence ID" value="NZ_CP041372.2"/>
</dbReference>
<reference evidence="5" key="1">
    <citation type="submission" date="2019-07" db="EMBL/GenBank/DDBJ databases">
        <title>Bacillus alkalisoli sp. nov. isolated from saline soil.</title>
        <authorList>
            <person name="Sun J.-Q."/>
            <person name="Xu L."/>
        </authorList>
    </citation>
    <scope>NUCLEOTIDE SEQUENCE [LARGE SCALE GENOMIC DNA]</scope>
    <source>
        <strain evidence="5">M4U3P1</strain>
    </source>
</reference>
<keyword evidence="2" id="KW-1133">Transmembrane helix</keyword>
<proteinExistence type="predicted"/>
<keyword evidence="5" id="KW-1185">Reference proteome</keyword>
<evidence type="ECO:0000256" key="2">
    <source>
        <dbReference type="SAM" id="Phobius"/>
    </source>
</evidence>
<dbReference type="SUPFAM" id="SSF158791">
    <property type="entry name" value="MgtE N-terminal domain-like"/>
    <property type="match status" value="1"/>
</dbReference>
<protein>
    <recommendedName>
        <fullName evidence="3">Magnesium transporter MgtE intracellular domain-containing protein</fullName>
    </recommendedName>
</protein>
<sequence>MSKKGKEKSQSKLLIFFMVIVIPIMFAIILAVVLLYFLGYNVSDTARQLASSLPFIESEEETLSNEEYIAQLEHENRTLEQEVTQLTGQVTTSEETIASLEEELLVLREGLPEDEEGEEGELSEALADYDDVIRTLESMTSSRAATIMEQLSEEEAVLYFRGMNVNSRSDILSRMDAELAASIISQLSN</sequence>
<gene>
    <name evidence="4" type="ORF">FLK61_32565</name>
</gene>
<evidence type="ECO:0000313" key="4">
    <source>
        <dbReference type="EMBL" id="QKS71436.1"/>
    </source>
</evidence>
<dbReference type="KEGG" id="psua:FLK61_32565"/>
<dbReference type="Proteomes" id="UP000318138">
    <property type="component" value="Chromosome"/>
</dbReference>
<feature type="coiled-coil region" evidence="1">
    <location>
        <begin position="69"/>
        <end position="103"/>
    </location>
</feature>
<dbReference type="Pfam" id="PF03448">
    <property type="entry name" value="MgtE_N"/>
    <property type="match status" value="1"/>
</dbReference>
<name>A0A859FGU4_9BACI</name>
<evidence type="ECO:0000256" key="1">
    <source>
        <dbReference type="SAM" id="Coils"/>
    </source>
</evidence>
<organism evidence="4 5">
    <name type="scientific">Paenalkalicoccus suaedae</name>
    <dbReference type="NCBI Taxonomy" id="2592382"/>
    <lineage>
        <taxon>Bacteria</taxon>
        <taxon>Bacillati</taxon>
        <taxon>Bacillota</taxon>
        <taxon>Bacilli</taxon>
        <taxon>Bacillales</taxon>
        <taxon>Bacillaceae</taxon>
        <taxon>Paenalkalicoccus</taxon>
    </lineage>
</organism>
<dbReference type="InterPro" id="IPR006668">
    <property type="entry name" value="Mg_transptr_MgtE_intracell_dom"/>
</dbReference>
<accession>A0A859FGU4</accession>
<feature type="transmembrane region" description="Helical" evidence="2">
    <location>
        <begin position="12"/>
        <end position="38"/>
    </location>
</feature>
<keyword evidence="2" id="KW-0812">Transmembrane</keyword>
<dbReference type="AlphaFoldDB" id="A0A859FGU4"/>
<evidence type="ECO:0000259" key="3">
    <source>
        <dbReference type="Pfam" id="PF03448"/>
    </source>
</evidence>